<comment type="subcellular location">
    <subcellularLocation>
        <location evidence="1">Cell membrane</location>
        <topology evidence="1">Multi-pass membrane protein</topology>
    </subcellularLocation>
</comment>
<proteinExistence type="predicted"/>
<sequence>MGWRTRLIPVVVACPLFLQNLDTSVMATALPSIARALDVQPLRLNLAITAYLLSLAVFLPLSGWCAERFGARRVFCWAIGLFALGSALCGMAQTLHQLVLFRILQGMGGALMVPVGRLILLRSVPAALMVSAMVWFTVPPTIGRMLGPLFGGAIVSFTSWRWIFFVNVPFGLLGIALALHFLPGPRPGEAAPAPPRFDGVGFGLLALGLTAVLGTVEIAGKGLVAGWLQWLAGGVGVAALGIYVWRSRRTAAPLIDLTILRHPTYRASIVGGMPLRIAIGASPFLLPLMMQLGFGLSPLESGLITVATAVGSLATRVVVTRTIGWLGFKPLLLGTTVMTSLAYASYSLFTPATPHPLIFATLMLGGLVNSMGMVALQTLGYSEIPKPRMSHATTLATMAQQLSLSLGVLFGAALLGLAAHWRGGDPAHLAAGDFAPAYWAIACVTLLSLLWFVRLDPNAGAELRGPAS</sequence>
<evidence type="ECO:0000256" key="4">
    <source>
        <dbReference type="ARBA" id="ARBA00022692"/>
    </source>
</evidence>
<feature type="transmembrane region" description="Helical" evidence="7">
    <location>
        <begin position="127"/>
        <end position="147"/>
    </location>
</feature>
<protein>
    <submittedName>
        <fullName evidence="9">EmrB/QacA subfamily drug resistance transporter</fullName>
    </submittedName>
</protein>
<dbReference type="PROSITE" id="PS50850">
    <property type="entry name" value="MFS"/>
    <property type="match status" value="1"/>
</dbReference>
<dbReference type="AlphaFoldDB" id="A0A368Y5J8"/>
<dbReference type="InterPro" id="IPR011701">
    <property type="entry name" value="MFS"/>
</dbReference>
<feature type="transmembrane region" description="Helical" evidence="7">
    <location>
        <begin position="226"/>
        <end position="245"/>
    </location>
</feature>
<keyword evidence="6 7" id="KW-0472">Membrane</keyword>
<feature type="transmembrane region" description="Helical" evidence="7">
    <location>
        <begin position="434"/>
        <end position="453"/>
    </location>
</feature>
<keyword evidence="10" id="KW-1185">Reference proteome</keyword>
<evidence type="ECO:0000256" key="2">
    <source>
        <dbReference type="ARBA" id="ARBA00022448"/>
    </source>
</evidence>
<dbReference type="Gene3D" id="1.20.1250.20">
    <property type="entry name" value="MFS general substrate transporter like domains"/>
    <property type="match status" value="1"/>
</dbReference>
<evidence type="ECO:0000313" key="10">
    <source>
        <dbReference type="Proteomes" id="UP000252884"/>
    </source>
</evidence>
<evidence type="ECO:0000313" key="9">
    <source>
        <dbReference type="EMBL" id="RCW74596.1"/>
    </source>
</evidence>
<organism evidence="9 10">
    <name type="scientific">Pseudorhodoferax soli</name>
    <dbReference type="NCBI Taxonomy" id="545864"/>
    <lineage>
        <taxon>Bacteria</taxon>
        <taxon>Pseudomonadati</taxon>
        <taxon>Pseudomonadota</taxon>
        <taxon>Betaproteobacteria</taxon>
        <taxon>Burkholderiales</taxon>
        <taxon>Comamonadaceae</taxon>
    </lineage>
</organism>
<dbReference type="Pfam" id="PF07690">
    <property type="entry name" value="MFS_1"/>
    <property type="match status" value="1"/>
</dbReference>
<evidence type="ECO:0000256" key="6">
    <source>
        <dbReference type="ARBA" id="ARBA00023136"/>
    </source>
</evidence>
<feature type="transmembrane region" description="Helical" evidence="7">
    <location>
        <begin position="74"/>
        <end position="93"/>
    </location>
</feature>
<dbReference type="PANTHER" id="PTHR42718:SF46">
    <property type="entry name" value="BLR6921 PROTEIN"/>
    <property type="match status" value="1"/>
</dbReference>
<keyword evidence="2" id="KW-0813">Transport</keyword>
<dbReference type="InterPro" id="IPR036259">
    <property type="entry name" value="MFS_trans_sf"/>
</dbReference>
<dbReference type="PANTHER" id="PTHR42718">
    <property type="entry name" value="MAJOR FACILITATOR SUPERFAMILY MULTIDRUG TRANSPORTER MFSC"/>
    <property type="match status" value="1"/>
</dbReference>
<dbReference type="SUPFAM" id="SSF103473">
    <property type="entry name" value="MFS general substrate transporter"/>
    <property type="match status" value="1"/>
</dbReference>
<dbReference type="Proteomes" id="UP000252884">
    <property type="component" value="Unassembled WGS sequence"/>
</dbReference>
<evidence type="ECO:0000256" key="5">
    <source>
        <dbReference type="ARBA" id="ARBA00022989"/>
    </source>
</evidence>
<feature type="transmembrane region" description="Helical" evidence="7">
    <location>
        <begin position="46"/>
        <end position="67"/>
    </location>
</feature>
<keyword evidence="5 7" id="KW-1133">Transmembrane helix</keyword>
<keyword evidence="4 7" id="KW-0812">Transmembrane</keyword>
<dbReference type="GO" id="GO:0022857">
    <property type="term" value="F:transmembrane transporter activity"/>
    <property type="evidence" value="ECO:0007669"/>
    <property type="project" value="InterPro"/>
</dbReference>
<evidence type="ECO:0000256" key="1">
    <source>
        <dbReference type="ARBA" id="ARBA00004651"/>
    </source>
</evidence>
<name>A0A368Y5J8_9BURK</name>
<accession>A0A368Y5J8</accession>
<feature type="transmembrane region" description="Helical" evidence="7">
    <location>
        <begin position="402"/>
        <end position="422"/>
    </location>
</feature>
<dbReference type="GO" id="GO:0005886">
    <property type="term" value="C:plasma membrane"/>
    <property type="evidence" value="ECO:0007669"/>
    <property type="project" value="UniProtKB-SubCell"/>
</dbReference>
<keyword evidence="3" id="KW-1003">Cell membrane</keyword>
<feature type="transmembrane region" description="Helical" evidence="7">
    <location>
        <begin position="200"/>
        <end position="220"/>
    </location>
</feature>
<feature type="transmembrane region" description="Helical" evidence="7">
    <location>
        <begin position="355"/>
        <end position="381"/>
    </location>
</feature>
<reference evidence="9 10" key="1">
    <citation type="submission" date="2018-07" db="EMBL/GenBank/DDBJ databases">
        <title>Genomic Encyclopedia of Type Strains, Phase IV (KMG-IV): sequencing the most valuable type-strain genomes for metagenomic binning, comparative biology and taxonomic classification.</title>
        <authorList>
            <person name="Goeker M."/>
        </authorList>
    </citation>
    <scope>NUCLEOTIDE SEQUENCE [LARGE SCALE GENOMIC DNA]</scope>
    <source>
        <strain evidence="9 10">DSM 21634</strain>
    </source>
</reference>
<feature type="domain" description="Major facilitator superfamily (MFS) profile" evidence="8">
    <location>
        <begin position="8"/>
        <end position="460"/>
    </location>
</feature>
<evidence type="ECO:0000259" key="8">
    <source>
        <dbReference type="PROSITE" id="PS50850"/>
    </source>
</evidence>
<gene>
    <name evidence="9" type="ORF">DES41_102919</name>
</gene>
<feature type="transmembrane region" description="Helical" evidence="7">
    <location>
        <begin position="159"/>
        <end position="179"/>
    </location>
</feature>
<dbReference type="InterPro" id="IPR020846">
    <property type="entry name" value="MFS_dom"/>
</dbReference>
<dbReference type="EMBL" id="QPJK01000002">
    <property type="protein sequence ID" value="RCW74596.1"/>
    <property type="molecule type" value="Genomic_DNA"/>
</dbReference>
<dbReference type="Gene3D" id="1.20.1720.10">
    <property type="entry name" value="Multidrug resistance protein D"/>
    <property type="match status" value="1"/>
</dbReference>
<feature type="transmembrane region" description="Helical" evidence="7">
    <location>
        <begin position="99"/>
        <end position="120"/>
    </location>
</feature>
<feature type="transmembrane region" description="Helical" evidence="7">
    <location>
        <begin position="265"/>
        <end position="289"/>
    </location>
</feature>
<dbReference type="OrthoDB" id="9807274at2"/>
<feature type="transmembrane region" description="Helical" evidence="7">
    <location>
        <begin position="331"/>
        <end position="349"/>
    </location>
</feature>
<feature type="transmembrane region" description="Helical" evidence="7">
    <location>
        <begin position="301"/>
        <end position="319"/>
    </location>
</feature>
<comment type="caution">
    <text evidence="9">The sequence shown here is derived from an EMBL/GenBank/DDBJ whole genome shotgun (WGS) entry which is preliminary data.</text>
</comment>
<evidence type="ECO:0000256" key="3">
    <source>
        <dbReference type="ARBA" id="ARBA00022475"/>
    </source>
</evidence>
<evidence type="ECO:0000256" key="7">
    <source>
        <dbReference type="SAM" id="Phobius"/>
    </source>
</evidence>